<evidence type="ECO:0000256" key="9">
    <source>
        <dbReference type="ARBA" id="ARBA00023136"/>
    </source>
</evidence>
<dbReference type="GO" id="GO:0034040">
    <property type="term" value="F:ATPase-coupled lipid transmembrane transporter activity"/>
    <property type="evidence" value="ECO:0007669"/>
    <property type="project" value="TreeGrafter"/>
</dbReference>
<dbReference type="InterPro" id="IPR022515">
    <property type="entry name" value="NHPM_micro_ABC2"/>
</dbReference>
<dbReference type="EMBL" id="VWNA01000001">
    <property type="protein sequence ID" value="MQT13608.1"/>
    <property type="molecule type" value="Genomic_DNA"/>
</dbReference>
<dbReference type="GO" id="GO:0005886">
    <property type="term" value="C:plasma membrane"/>
    <property type="evidence" value="ECO:0007669"/>
    <property type="project" value="UniProtKB-SubCell"/>
</dbReference>
<evidence type="ECO:0000256" key="3">
    <source>
        <dbReference type="ARBA" id="ARBA00022448"/>
    </source>
</evidence>
<dbReference type="Pfam" id="PF00005">
    <property type="entry name" value="ABC_tran"/>
    <property type="match status" value="1"/>
</dbReference>
<feature type="domain" description="ABC transmembrane type-1" evidence="13">
    <location>
        <begin position="438"/>
        <end position="717"/>
    </location>
</feature>
<keyword evidence="9 11" id="KW-0472">Membrane</keyword>
<evidence type="ECO:0000256" key="6">
    <source>
        <dbReference type="ARBA" id="ARBA00022741"/>
    </source>
</evidence>
<sequence length="984" mass="104774">MNGLAQNAAAPPLPTLPPSLETAPRLPSVHRAIRLGAAAGFWRIAAGAVDLFAVRFAPSAAGEAPITKGPWHPLGRIEAGEAFGDLRGGDRAAGHDANAPLAAFEIVAVPLPGARIDDAGLDEGATPFALYDGWVSRLLEAAEGPLRPRDLTALDRRSGSGVLPAGAAVCADRGLLWLVSTESLRLYDRDVVPPKTPIGLTAAVWVRAPGASPIEIVTSSDLAARGRLSTAAATLLSSAVERLARQRDADTDGDRRSIEVREVAARRRVEAAAINLATTLHPTLDRPDPAAVEDALAQACLRVMAHEGFARDAAELRNIVRDRRGRSTGEPASAAARIERIARGARVRTRRSRLYPGWWRGDFGSFVAIRAGEPVAVLRRGRAYRLVDGKGAVERVDAAVADTLEPDVHLFYRPFPDGPLNGWSLLRFAVSSDVGSIATILLAAAAAAVLALLTPAVSAAIFDVIVPNGDYRGLETVTIVLAGAAIGNLGFSVTQALSQLRLQGRVDAVVQAAVWDRLLNLPASFFRGYEVGDLASRAAGINTLSSQITGATMSSLFGGVFAVASFAMMVYYQWQLALVGLGFVLVTLGGSVTFALVQRRYQREQLALRGQLAARIFQYIAGIAKLRTAGAERFAFWDWSGRFSRDVAIQRRSGIIVYSQSLFSSGLMLGFQAVAFILFAFYLSKISIGGFIAFNAAFGQFFSGLSSFAGALVTIYGLAPLYERTRPILDATAEVDNGKADPGELSGRIALDNVSFFYPQANRPVLDGINLTLEAGEFVAIVGPSGAGKSTLLRLLLGFEQPTRGTVSYDGRDLATLDPGAVRRQLGVVLQNGQILPGSIFDNIVANGPHNLDDAWRAAAMARLADDIQAMPMGMQTMISEGAATFSGGQKQRLLIARALIRRPRILFLDEATSALDNVTQSQITDALKRLRTTRLVIAHRLSTIAGADRIVVLDGGRIVQQGSYEALMAVPGPFATLARRQMA</sequence>
<evidence type="ECO:0000256" key="10">
    <source>
        <dbReference type="SAM" id="MobiDB-lite"/>
    </source>
</evidence>
<dbReference type="InterPro" id="IPR003439">
    <property type="entry name" value="ABC_transporter-like_ATP-bd"/>
</dbReference>
<keyword evidence="4" id="KW-1003">Cell membrane</keyword>
<keyword evidence="15" id="KW-1185">Reference proteome</keyword>
<comment type="subcellular location">
    <subcellularLocation>
        <location evidence="1">Cell membrane</location>
        <topology evidence="1">Multi-pass membrane protein</topology>
    </subcellularLocation>
</comment>
<feature type="transmembrane region" description="Helical" evidence="11">
    <location>
        <begin position="578"/>
        <end position="597"/>
    </location>
</feature>
<accession>A0A6A7Y6A4</accession>
<evidence type="ECO:0000256" key="1">
    <source>
        <dbReference type="ARBA" id="ARBA00004651"/>
    </source>
</evidence>
<dbReference type="InterPro" id="IPR011527">
    <property type="entry name" value="ABC1_TM_dom"/>
</dbReference>
<dbReference type="Proteomes" id="UP000332515">
    <property type="component" value="Unassembled WGS sequence"/>
</dbReference>
<evidence type="ECO:0000313" key="14">
    <source>
        <dbReference type="EMBL" id="MQT13608.1"/>
    </source>
</evidence>
<evidence type="ECO:0000256" key="2">
    <source>
        <dbReference type="ARBA" id="ARBA00005417"/>
    </source>
</evidence>
<evidence type="ECO:0000256" key="5">
    <source>
        <dbReference type="ARBA" id="ARBA00022692"/>
    </source>
</evidence>
<dbReference type="GO" id="GO:0016887">
    <property type="term" value="F:ATP hydrolysis activity"/>
    <property type="evidence" value="ECO:0007669"/>
    <property type="project" value="InterPro"/>
</dbReference>
<feature type="transmembrane region" description="Helical" evidence="11">
    <location>
        <begin position="437"/>
        <end position="462"/>
    </location>
</feature>
<evidence type="ECO:0000259" key="12">
    <source>
        <dbReference type="PROSITE" id="PS50893"/>
    </source>
</evidence>
<keyword evidence="7" id="KW-0067">ATP-binding</keyword>
<dbReference type="FunFam" id="3.40.50.300:FF:000299">
    <property type="entry name" value="ABC transporter ATP-binding protein/permease"/>
    <property type="match status" value="1"/>
</dbReference>
<reference evidence="14 15" key="1">
    <citation type="submission" date="2019-09" db="EMBL/GenBank/DDBJ databases">
        <title>Segnochrobactrum spirostomi gen. nov., sp. nov., isolated from the ciliate Spirostomum cf. yagiui and description of a novel family, Segnochrobactraceae fam. nov. within the order Rhizobiales of the class Alphaproteobacteria.</title>
        <authorList>
            <person name="Akter S."/>
            <person name="Shazib S.U.A."/>
            <person name="Shin M.K."/>
        </authorList>
    </citation>
    <scope>NUCLEOTIDE SEQUENCE [LARGE SCALE GENOMIC DNA]</scope>
    <source>
        <strain evidence="14 15">Sp-1</strain>
    </source>
</reference>
<dbReference type="PROSITE" id="PS50929">
    <property type="entry name" value="ABC_TM1F"/>
    <property type="match status" value="1"/>
</dbReference>
<name>A0A6A7Y6A4_9HYPH</name>
<dbReference type="Gene3D" id="1.20.1560.10">
    <property type="entry name" value="ABC transporter type 1, transmembrane domain"/>
    <property type="match status" value="1"/>
</dbReference>
<dbReference type="PROSITE" id="PS00211">
    <property type="entry name" value="ABC_TRANSPORTER_1"/>
    <property type="match status" value="1"/>
</dbReference>
<evidence type="ECO:0000256" key="11">
    <source>
        <dbReference type="SAM" id="Phobius"/>
    </source>
</evidence>
<evidence type="ECO:0000256" key="8">
    <source>
        <dbReference type="ARBA" id="ARBA00022989"/>
    </source>
</evidence>
<dbReference type="PANTHER" id="PTHR24221">
    <property type="entry name" value="ATP-BINDING CASSETTE SUB-FAMILY B"/>
    <property type="match status" value="1"/>
</dbReference>
<gene>
    <name evidence="14" type="ORF">F0357_13355</name>
</gene>
<evidence type="ECO:0000256" key="7">
    <source>
        <dbReference type="ARBA" id="ARBA00022840"/>
    </source>
</evidence>
<dbReference type="Pfam" id="PF00664">
    <property type="entry name" value="ABC_membrane"/>
    <property type="match status" value="1"/>
</dbReference>
<dbReference type="RefSeq" id="WP_153482547.1">
    <property type="nucleotide sequence ID" value="NZ_VWNA01000001.1"/>
</dbReference>
<dbReference type="NCBIfam" id="TIGR03797">
    <property type="entry name" value="NHLM_micro_ABC2"/>
    <property type="match status" value="1"/>
</dbReference>
<proteinExistence type="inferred from homology"/>
<evidence type="ECO:0000313" key="15">
    <source>
        <dbReference type="Proteomes" id="UP000332515"/>
    </source>
</evidence>
<keyword evidence="6" id="KW-0547">Nucleotide-binding</keyword>
<protein>
    <submittedName>
        <fullName evidence="14">NHLP bacteriocin export ABC transporter permease/ATPase subunit</fullName>
    </submittedName>
</protein>
<feature type="compositionally biased region" description="Low complexity" evidence="10">
    <location>
        <begin position="1"/>
        <end position="10"/>
    </location>
</feature>
<comment type="caution">
    <text evidence="14">The sequence shown here is derived from an EMBL/GenBank/DDBJ whole genome shotgun (WGS) entry which is preliminary data.</text>
</comment>
<keyword evidence="5 11" id="KW-0812">Transmembrane</keyword>
<dbReference type="GO" id="GO:0140359">
    <property type="term" value="F:ABC-type transporter activity"/>
    <property type="evidence" value="ECO:0007669"/>
    <property type="project" value="InterPro"/>
</dbReference>
<comment type="similarity">
    <text evidence="2">Belongs to the ABC transporter superfamily.</text>
</comment>
<dbReference type="InterPro" id="IPR039421">
    <property type="entry name" value="Type_1_exporter"/>
</dbReference>
<dbReference type="InterPro" id="IPR003593">
    <property type="entry name" value="AAA+_ATPase"/>
</dbReference>
<dbReference type="SUPFAM" id="SSF52540">
    <property type="entry name" value="P-loop containing nucleoside triphosphate hydrolases"/>
    <property type="match status" value="1"/>
</dbReference>
<keyword evidence="8 11" id="KW-1133">Transmembrane helix</keyword>
<dbReference type="InterPro" id="IPR036640">
    <property type="entry name" value="ABC1_TM_sf"/>
</dbReference>
<dbReference type="InterPro" id="IPR027417">
    <property type="entry name" value="P-loop_NTPase"/>
</dbReference>
<dbReference type="Gene3D" id="3.40.50.300">
    <property type="entry name" value="P-loop containing nucleotide triphosphate hydrolases"/>
    <property type="match status" value="1"/>
</dbReference>
<keyword evidence="3" id="KW-0813">Transport</keyword>
<evidence type="ECO:0000256" key="4">
    <source>
        <dbReference type="ARBA" id="ARBA00022475"/>
    </source>
</evidence>
<dbReference type="GO" id="GO:0005524">
    <property type="term" value="F:ATP binding"/>
    <property type="evidence" value="ECO:0007669"/>
    <property type="project" value="UniProtKB-KW"/>
</dbReference>
<feature type="transmembrane region" description="Helical" evidence="11">
    <location>
        <begin position="688"/>
        <end position="719"/>
    </location>
</feature>
<dbReference type="AlphaFoldDB" id="A0A6A7Y6A4"/>
<dbReference type="InterPro" id="IPR017871">
    <property type="entry name" value="ABC_transporter-like_CS"/>
</dbReference>
<dbReference type="PROSITE" id="PS50893">
    <property type="entry name" value="ABC_TRANSPORTER_2"/>
    <property type="match status" value="1"/>
</dbReference>
<evidence type="ECO:0000259" key="13">
    <source>
        <dbReference type="PROSITE" id="PS50929"/>
    </source>
</evidence>
<feature type="transmembrane region" description="Helical" evidence="11">
    <location>
        <begin position="551"/>
        <end position="572"/>
    </location>
</feature>
<feature type="transmembrane region" description="Helical" evidence="11">
    <location>
        <begin position="661"/>
        <end position="682"/>
    </location>
</feature>
<dbReference type="SMART" id="SM00382">
    <property type="entry name" value="AAA"/>
    <property type="match status" value="1"/>
</dbReference>
<dbReference type="PANTHER" id="PTHR24221:SF654">
    <property type="entry name" value="ATP-BINDING CASSETTE SUB-FAMILY B MEMBER 6"/>
    <property type="match status" value="1"/>
</dbReference>
<feature type="region of interest" description="Disordered" evidence="10">
    <location>
        <begin position="1"/>
        <end position="21"/>
    </location>
</feature>
<dbReference type="SUPFAM" id="SSF90123">
    <property type="entry name" value="ABC transporter transmembrane region"/>
    <property type="match status" value="1"/>
</dbReference>
<feature type="domain" description="ABC transporter" evidence="12">
    <location>
        <begin position="749"/>
        <end position="981"/>
    </location>
</feature>
<organism evidence="14 15">
    <name type="scientific">Segnochrobactrum spirostomi</name>
    <dbReference type="NCBI Taxonomy" id="2608987"/>
    <lineage>
        <taxon>Bacteria</taxon>
        <taxon>Pseudomonadati</taxon>
        <taxon>Pseudomonadota</taxon>
        <taxon>Alphaproteobacteria</taxon>
        <taxon>Hyphomicrobiales</taxon>
        <taxon>Segnochrobactraceae</taxon>
        <taxon>Segnochrobactrum</taxon>
    </lineage>
</organism>